<dbReference type="SUPFAM" id="SSF56281">
    <property type="entry name" value="Metallo-hydrolase/oxidoreductase"/>
    <property type="match status" value="1"/>
</dbReference>
<evidence type="ECO:0000256" key="3">
    <source>
        <dbReference type="ARBA" id="ARBA00022692"/>
    </source>
</evidence>
<sequence>MTWWQYREYQLAQQITKQGTYNTTLTLHRDDFKWQAGYLTGTAKLSSGEMVKIKGKTAMPPDEMTMELSAEISCTAIESNRNRFNFNPQQYWHTKGIVLEVLLVRNVIWQLNNDGALEAYVKSIHYNCVQWFERLPAGLRDYGQTLLLGYTRSEFYEDNKGIQRLGLVHLFSISGFQVTLCFNIWFTLARYFRLYREDAQIGWFGGLLFIWLFAGGVQSLIRAILASGVSTYNQLTHKLISGVDVWGIVLIGSLIIEPGVLHQLGGQLSFLLSFGLLWLHKVSFWQVNLILNLLIAPLLLVHTYAWQPIGVLVNFFVIPIFAFIVVPIVFVGVLASILHWQMIRDCCESVVCFVQYGIKLGDAIPGEIMSGQPVLWWVIITIGCTAYMLVKHNWQAYGLVGACYGFLICGVGAPNQTFVAFIDAKQGDATIWRTKAQEVYMMDVGGQFDRPNDRHKRKPNVVANQLCTVLKGYGIRKIDHLILSHQDIDHIGNFASLVEKCHVQNVYVPAGMKATKNFKTLIQPFLTTNTSVHEVLAGQKIGRASVIHPFKMGMGKNEDSISIVHEVLGKRFLLTGDLDVAGEETMLKQFNLGRIDVLKCGHHGSKTSTSDALLDRILPEVSIVSSGKDNRFKHPHEEVLAKLRRHMIPLLNTAEVGMIYYEDQRWQTMLRKT</sequence>
<feature type="transmembrane region" description="Helical" evidence="6">
    <location>
        <begin position="312"/>
        <end position="335"/>
    </location>
</feature>
<dbReference type="NCBIfam" id="TIGR00360">
    <property type="entry name" value="ComEC_N-term"/>
    <property type="match status" value="1"/>
</dbReference>
<dbReference type="SMART" id="SM00849">
    <property type="entry name" value="Lactamase_B"/>
    <property type="match status" value="1"/>
</dbReference>
<evidence type="ECO:0000313" key="9">
    <source>
        <dbReference type="Proteomes" id="UP001526225"/>
    </source>
</evidence>
<dbReference type="Pfam" id="PF00753">
    <property type="entry name" value="Lactamase_B"/>
    <property type="match status" value="1"/>
</dbReference>
<feature type="transmembrane region" description="Helical" evidence="6">
    <location>
        <begin position="396"/>
        <end position="413"/>
    </location>
</feature>
<feature type="transmembrane region" description="Helical" evidence="6">
    <location>
        <begin position="167"/>
        <end position="189"/>
    </location>
</feature>
<accession>A0ABT3E2Z0</accession>
<comment type="subcellular location">
    <subcellularLocation>
        <location evidence="1">Cell membrane</location>
        <topology evidence="1">Multi-pass membrane protein</topology>
    </subcellularLocation>
</comment>
<dbReference type="InterPro" id="IPR001279">
    <property type="entry name" value="Metallo-B-lactamas"/>
</dbReference>
<keyword evidence="2" id="KW-1003">Cell membrane</keyword>
<evidence type="ECO:0000256" key="6">
    <source>
        <dbReference type="SAM" id="Phobius"/>
    </source>
</evidence>
<dbReference type="CDD" id="cd07731">
    <property type="entry name" value="ComA-like_MBL-fold"/>
    <property type="match status" value="1"/>
</dbReference>
<dbReference type="NCBIfam" id="TIGR00361">
    <property type="entry name" value="ComEC_Rec2"/>
    <property type="match status" value="1"/>
</dbReference>
<keyword evidence="4 6" id="KW-1133">Transmembrane helix</keyword>
<feature type="transmembrane region" description="Helical" evidence="6">
    <location>
        <begin position="287"/>
        <end position="306"/>
    </location>
</feature>
<organism evidence="8 9">
    <name type="scientific">Weissella ceti</name>
    <dbReference type="NCBI Taxonomy" id="759620"/>
    <lineage>
        <taxon>Bacteria</taxon>
        <taxon>Bacillati</taxon>
        <taxon>Bacillota</taxon>
        <taxon>Bacilli</taxon>
        <taxon>Lactobacillales</taxon>
        <taxon>Lactobacillaceae</taxon>
        <taxon>Weissella</taxon>
    </lineage>
</organism>
<dbReference type="InterPro" id="IPR004797">
    <property type="entry name" value="Competence_ComEC/Rec2"/>
</dbReference>
<feature type="transmembrane region" description="Helical" evidence="6">
    <location>
        <begin position="237"/>
        <end position="256"/>
    </location>
</feature>
<proteinExistence type="predicted"/>
<evidence type="ECO:0000313" key="8">
    <source>
        <dbReference type="EMBL" id="MCW0952784.1"/>
    </source>
</evidence>
<evidence type="ECO:0000256" key="1">
    <source>
        <dbReference type="ARBA" id="ARBA00004651"/>
    </source>
</evidence>
<dbReference type="PANTHER" id="PTHR30619:SF7">
    <property type="entry name" value="BETA-LACTAMASE DOMAIN PROTEIN"/>
    <property type="match status" value="1"/>
</dbReference>
<name>A0ABT3E2Z0_9LACO</name>
<keyword evidence="9" id="KW-1185">Reference proteome</keyword>
<dbReference type="RefSeq" id="WP_264336034.1">
    <property type="nucleotide sequence ID" value="NZ_JAOZFE010000001.1"/>
</dbReference>
<dbReference type="InterPro" id="IPR036866">
    <property type="entry name" value="RibonucZ/Hydroxyglut_hydro"/>
</dbReference>
<dbReference type="Proteomes" id="UP001526225">
    <property type="component" value="Unassembled WGS sequence"/>
</dbReference>
<dbReference type="InterPro" id="IPR004477">
    <property type="entry name" value="ComEC_N"/>
</dbReference>
<evidence type="ECO:0000259" key="7">
    <source>
        <dbReference type="SMART" id="SM00849"/>
    </source>
</evidence>
<feature type="domain" description="Metallo-beta-lactamase" evidence="7">
    <location>
        <begin position="426"/>
        <end position="628"/>
    </location>
</feature>
<gene>
    <name evidence="8" type="ORF">OIT44_01705</name>
</gene>
<evidence type="ECO:0000256" key="2">
    <source>
        <dbReference type="ARBA" id="ARBA00022475"/>
    </source>
</evidence>
<dbReference type="InterPro" id="IPR035681">
    <property type="entry name" value="ComA-like_MBL"/>
</dbReference>
<protein>
    <submittedName>
        <fullName evidence="8">DNA internalization-related competence protein ComEC/Rec2</fullName>
    </submittedName>
</protein>
<dbReference type="Pfam" id="PF03772">
    <property type="entry name" value="Competence"/>
    <property type="match status" value="1"/>
</dbReference>
<evidence type="ECO:0000256" key="4">
    <source>
        <dbReference type="ARBA" id="ARBA00022989"/>
    </source>
</evidence>
<evidence type="ECO:0000256" key="5">
    <source>
        <dbReference type="ARBA" id="ARBA00023136"/>
    </source>
</evidence>
<feature type="transmembrane region" description="Helical" evidence="6">
    <location>
        <begin position="374"/>
        <end position="390"/>
    </location>
</feature>
<dbReference type="Gene3D" id="3.60.15.10">
    <property type="entry name" value="Ribonuclease Z/Hydroxyacylglutathione hydrolase-like"/>
    <property type="match status" value="1"/>
</dbReference>
<keyword evidence="5 6" id="KW-0472">Membrane</keyword>
<dbReference type="InterPro" id="IPR052159">
    <property type="entry name" value="Competence_DNA_uptake"/>
</dbReference>
<reference evidence="8 9" key="1">
    <citation type="submission" date="2022-10" db="EMBL/GenBank/DDBJ databases">
        <title>Weissella fermenti sp. nov., isolated from fermented cabbage.</title>
        <authorList>
            <person name="Lee J.K."/>
            <person name="Baek J.H."/>
            <person name="Choi D.G."/>
            <person name="Kim J.M."/>
            <person name="Jeon C.O."/>
        </authorList>
    </citation>
    <scope>NUCLEOTIDE SEQUENCE [LARGE SCALE GENOMIC DNA]</scope>
    <source>
        <strain evidence="8 9">KACC 18534</strain>
    </source>
</reference>
<dbReference type="EMBL" id="JAOZFE010000001">
    <property type="protein sequence ID" value="MCW0952784.1"/>
    <property type="molecule type" value="Genomic_DNA"/>
</dbReference>
<comment type="caution">
    <text evidence="8">The sequence shown here is derived from an EMBL/GenBank/DDBJ whole genome shotgun (WGS) entry which is preliminary data.</text>
</comment>
<dbReference type="PANTHER" id="PTHR30619">
    <property type="entry name" value="DNA INTERNALIZATION/COMPETENCE PROTEIN COMEC/REC2"/>
    <property type="match status" value="1"/>
</dbReference>
<keyword evidence="3 6" id="KW-0812">Transmembrane</keyword>
<feature type="transmembrane region" description="Helical" evidence="6">
    <location>
        <begin position="201"/>
        <end position="225"/>
    </location>
</feature>